<dbReference type="OrthoDB" id="1121174at2"/>
<keyword evidence="4" id="KW-1185">Reference proteome</keyword>
<feature type="domain" description="Response regulatory" evidence="2">
    <location>
        <begin position="204"/>
        <end position="319"/>
    </location>
</feature>
<dbReference type="PROSITE" id="PS50110">
    <property type="entry name" value="RESPONSE_REGULATORY"/>
    <property type="match status" value="1"/>
</dbReference>
<gene>
    <name evidence="3" type="ORF">B0O44_101157</name>
</gene>
<sequence length="319" mass="36611">MSTGSSCESLDNSFFLIDRKYQLTSFKAESLNFLGSFLEKNPSIGEQIVEMVTQEYRDPLLGLLTKCFSGDCFSIEQRLPVANANDHMLLITFTPIREAGRVKYVACTVFNDSINARQFKLLNEYSHLTSHQLRAPITNILSLSNITNHSSFESYDVLKVNELMGEINKQAEKLDGIIRMLNSLLHEDENMSFKPGMVGEKSKHIVLVDDDVITNKIHQMLISKLQMDKRVVLFEKPEYALNYIIEHAPDLILLDLHMPEIDGWKFLQRLEEYHIHADVIIVSSSIDPAERSRAQKFMCVKDFVTKPLTYEKVKLIFDN</sequence>
<dbReference type="InterPro" id="IPR052048">
    <property type="entry name" value="ST_Response_Regulator"/>
</dbReference>
<evidence type="ECO:0000313" key="4">
    <source>
        <dbReference type="Proteomes" id="UP000248198"/>
    </source>
</evidence>
<dbReference type="SUPFAM" id="SSF52172">
    <property type="entry name" value="CheY-like"/>
    <property type="match status" value="1"/>
</dbReference>
<proteinExistence type="predicted"/>
<organism evidence="3 4">
    <name type="scientific">Pedobacter nutrimenti</name>
    <dbReference type="NCBI Taxonomy" id="1241337"/>
    <lineage>
        <taxon>Bacteria</taxon>
        <taxon>Pseudomonadati</taxon>
        <taxon>Bacteroidota</taxon>
        <taxon>Sphingobacteriia</taxon>
        <taxon>Sphingobacteriales</taxon>
        <taxon>Sphingobacteriaceae</taxon>
        <taxon>Pedobacter</taxon>
    </lineage>
</organism>
<feature type="modified residue" description="4-aspartylphosphate" evidence="1">
    <location>
        <position position="255"/>
    </location>
</feature>
<dbReference type="SMART" id="SM00448">
    <property type="entry name" value="REC"/>
    <property type="match status" value="1"/>
</dbReference>
<dbReference type="InterPro" id="IPR001789">
    <property type="entry name" value="Sig_transdc_resp-reg_receiver"/>
</dbReference>
<protein>
    <submittedName>
        <fullName evidence="3">Response regulator receiver domain-containing protein</fullName>
    </submittedName>
</protein>
<dbReference type="EMBL" id="QKLU01000001">
    <property type="protein sequence ID" value="PYF76686.1"/>
    <property type="molecule type" value="Genomic_DNA"/>
</dbReference>
<evidence type="ECO:0000256" key="1">
    <source>
        <dbReference type="PROSITE-ProRule" id="PRU00169"/>
    </source>
</evidence>
<evidence type="ECO:0000259" key="2">
    <source>
        <dbReference type="PROSITE" id="PS50110"/>
    </source>
</evidence>
<dbReference type="Pfam" id="PF00072">
    <property type="entry name" value="Response_reg"/>
    <property type="match status" value="1"/>
</dbReference>
<dbReference type="Proteomes" id="UP000248198">
    <property type="component" value="Unassembled WGS sequence"/>
</dbReference>
<accession>A0A318UJP8</accession>
<dbReference type="InterPro" id="IPR011006">
    <property type="entry name" value="CheY-like_superfamily"/>
</dbReference>
<reference evidence="3 4" key="1">
    <citation type="submission" date="2018-06" db="EMBL/GenBank/DDBJ databases">
        <title>Genomic Encyclopedia of Archaeal and Bacterial Type Strains, Phase II (KMG-II): from individual species to whole genera.</title>
        <authorList>
            <person name="Goeker M."/>
        </authorList>
    </citation>
    <scope>NUCLEOTIDE SEQUENCE [LARGE SCALE GENOMIC DNA]</scope>
    <source>
        <strain evidence="3 4">DSM 27372</strain>
    </source>
</reference>
<dbReference type="PANTHER" id="PTHR43228:SF1">
    <property type="entry name" value="TWO-COMPONENT RESPONSE REGULATOR ARR22"/>
    <property type="match status" value="1"/>
</dbReference>
<keyword evidence="1" id="KW-0597">Phosphoprotein</keyword>
<evidence type="ECO:0000313" key="3">
    <source>
        <dbReference type="EMBL" id="PYF76686.1"/>
    </source>
</evidence>
<dbReference type="GO" id="GO:0000160">
    <property type="term" value="P:phosphorelay signal transduction system"/>
    <property type="evidence" value="ECO:0007669"/>
    <property type="project" value="InterPro"/>
</dbReference>
<dbReference type="Gene3D" id="3.40.50.2300">
    <property type="match status" value="1"/>
</dbReference>
<dbReference type="AlphaFoldDB" id="A0A318UJP8"/>
<comment type="caution">
    <text evidence="3">The sequence shown here is derived from an EMBL/GenBank/DDBJ whole genome shotgun (WGS) entry which is preliminary data.</text>
</comment>
<name>A0A318UJP8_9SPHI</name>
<dbReference type="PANTHER" id="PTHR43228">
    <property type="entry name" value="TWO-COMPONENT RESPONSE REGULATOR"/>
    <property type="match status" value="1"/>
</dbReference>
<dbReference type="RefSeq" id="WP_110826800.1">
    <property type="nucleotide sequence ID" value="NZ_QKLU01000001.1"/>
</dbReference>